<evidence type="ECO:0000256" key="1">
    <source>
        <dbReference type="SAM" id="MobiDB-lite"/>
    </source>
</evidence>
<protein>
    <submittedName>
        <fullName evidence="2">Uncharacterized protein</fullName>
    </submittedName>
</protein>
<accession>A0ABN3ES11</accession>
<evidence type="ECO:0000313" key="2">
    <source>
        <dbReference type="EMBL" id="GAA2267658.1"/>
    </source>
</evidence>
<dbReference type="EMBL" id="BAAASN010000010">
    <property type="protein sequence ID" value="GAA2267658.1"/>
    <property type="molecule type" value="Genomic_DNA"/>
</dbReference>
<dbReference type="Proteomes" id="UP001500442">
    <property type="component" value="Unassembled WGS sequence"/>
</dbReference>
<proteinExistence type="predicted"/>
<keyword evidence="3" id="KW-1185">Reference proteome</keyword>
<organism evidence="2 3">
    <name type="scientific">Streptomyces roseiscleroticus</name>
    <dbReference type="NCBI Taxonomy" id="1972"/>
    <lineage>
        <taxon>Bacteria</taxon>
        <taxon>Bacillati</taxon>
        <taxon>Actinomycetota</taxon>
        <taxon>Actinomycetes</taxon>
        <taxon>Kitasatosporales</taxon>
        <taxon>Streptomycetaceae</taxon>
        <taxon>Streptomyces</taxon>
    </lineage>
</organism>
<sequence length="59" mass="6192">MGEDQIGAGGQVPGREGGRRRRSRMRSGTIPVPAGRSGRVVPWGAGARRARQRKPGAGI</sequence>
<comment type="caution">
    <text evidence="2">The sequence shown here is derived from an EMBL/GenBank/DDBJ whole genome shotgun (WGS) entry which is preliminary data.</text>
</comment>
<gene>
    <name evidence="2" type="ORF">GCM10010368_40120</name>
</gene>
<feature type="compositionally biased region" description="Basic residues" evidence="1">
    <location>
        <begin position="48"/>
        <end position="59"/>
    </location>
</feature>
<feature type="region of interest" description="Disordered" evidence="1">
    <location>
        <begin position="1"/>
        <end position="59"/>
    </location>
</feature>
<name>A0ABN3ES11_9ACTN</name>
<evidence type="ECO:0000313" key="3">
    <source>
        <dbReference type="Proteomes" id="UP001500442"/>
    </source>
</evidence>
<reference evidence="2 3" key="1">
    <citation type="journal article" date="2019" name="Int. J. Syst. Evol. Microbiol.">
        <title>The Global Catalogue of Microorganisms (GCM) 10K type strain sequencing project: providing services to taxonomists for standard genome sequencing and annotation.</title>
        <authorList>
            <consortium name="The Broad Institute Genomics Platform"/>
            <consortium name="The Broad Institute Genome Sequencing Center for Infectious Disease"/>
            <person name="Wu L."/>
            <person name="Ma J."/>
        </authorList>
    </citation>
    <scope>NUCLEOTIDE SEQUENCE [LARGE SCALE GENOMIC DNA]</scope>
    <source>
        <strain evidence="2 3">JCM 4823</strain>
    </source>
</reference>